<dbReference type="SUPFAM" id="SSF55874">
    <property type="entry name" value="ATPase domain of HSP90 chaperone/DNA topoisomerase II/histidine kinase"/>
    <property type="match status" value="1"/>
</dbReference>
<evidence type="ECO:0000259" key="11">
    <source>
        <dbReference type="PROSITE" id="PS50109"/>
    </source>
</evidence>
<keyword evidence="10" id="KW-0472">Membrane</keyword>
<proteinExistence type="predicted"/>
<feature type="repeat" description="TPR" evidence="9">
    <location>
        <begin position="222"/>
        <end position="255"/>
    </location>
</feature>
<dbReference type="GO" id="GO:0000155">
    <property type="term" value="F:phosphorelay sensor kinase activity"/>
    <property type="evidence" value="ECO:0007669"/>
    <property type="project" value="InterPro"/>
</dbReference>
<accession>A0A936ZX92</accession>
<keyword evidence="13" id="KW-1185">Reference proteome</keyword>
<dbReference type="GO" id="GO:0005524">
    <property type="term" value="F:ATP binding"/>
    <property type="evidence" value="ECO:0007669"/>
    <property type="project" value="UniProtKB-KW"/>
</dbReference>
<comment type="catalytic activity">
    <reaction evidence="1">
        <text>ATP + protein L-histidine = ADP + protein N-phospho-L-histidine.</text>
        <dbReference type="EC" id="2.7.13.3"/>
    </reaction>
</comment>
<dbReference type="Gene3D" id="3.30.565.10">
    <property type="entry name" value="Histidine kinase-like ATPase, C-terminal domain"/>
    <property type="match status" value="1"/>
</dbReference>
<dbReference type="SMART" id="SM00028">
    <property type="entry name" value="TPR"/>
    <property type="match status" value="6"/>
</dbReference>
<gene>
    <name evidence="12" type="ORF">JJQ60_04455</name>
</gene>
<keyword evidence="8" id="KW-0902">Two-component regulatory system</keyword>
<evidence type="ECO:0000256" key="5">
    <source>
        <dbReference type="ARBA" id="ARBA00022741"/>
    </source>
</evidence>
<evidence type="ECO:0000256" key="10">
    <source>
        <dbReference type="SAM" id="Phobius"/>
    </source>
</evidence>
<evidence type="ECO:0000256" key="2">
    <source>
        <dbReference type="ARBA" id="ARBA00012438"/>
    </source>
</evidence>
<dbReference type="EMBL" id="JAERQJ010000001">
    <property type="protein sequence ID" value="MBL0682756.1"/>
    <property type="molecule type" value="Genomic_DNA"/>
</dbReference>
<keyword evidence="9" id="KW-0802">TPR repeat</keyword>
<evidence type="ECO:0000256" key="4">
    <source>
        <dbReference type="ARBA" id="ARBA00022679"/>
    </source>
</evidence>
<dbReference type="AlphaFoldDB" id="A0A936ZX92"/>
<dbReference type="InterPro" id="IPR005467">
    <property type="entry name" value="His_kinase_dom"/>
</dbReference>
<dbReference type="Gene3D" id="1.25.40.10">
    <property type="entry name" value="Tetratricopeptide repeat domain"/>
    <property type="match status" value="2"/>
</dbReference>
<dbReference type="Pfam" id="PF07730">
    <property type="entry name" value="HisKA_3"/>
    <property type="match status" value="1"/>
</dbReference>
<keyword evidence="4" id="KW-0808">Transferase</keyword>
<evidence type="ECO:0000313" key="13">
    <source>
        <dbReference type="Proteomes" id="UP000651057"/>
    </source>
</evidence>
<name>A0A936ZX92_9FLAO</name>
<protein>
    <recommendedName>
        <fullName evidence="2">histidine kinase</fullName>
        <ecNumber evidence="2">2.7.13.3</ecNumber>
    </recommendedName>
</protein>
<dbReference type="InterPro" id="IPR050482">
    <property type="entry name" value="Sensor_HK_TwoCompSys"/>
</dbReference>
<evidence type="ECO:0000256" key="1">
    <source>
        <dbReference type="ARBA" id="ARBA00000085"/>
    </source>
</evidence>
<keyword evidence="3" id="KW-0597">Phosphoprotein</keyword>
<evidence type="ECO:0000256" key="3">
    <source>
        <dbReference type="ARBA" id="ARBA00022553"/>
    </source>
</evidence>
<evidence type="ECO:0000256" key="7">
    <source>
        <dbReference type="ARBA" id="ARBA00022840"/>
    </source>
</evidence>
<dbReference type="EC" id="2.7.13.3" evidence="2"/>
<organism evidence="12 13">
    <name type="scientific">Aquimarina mytili</name>
    <dbReference type="NCBI Taxonomy" id="874423"/>
    <lineage>
        <taxon>Bacteria</taxon>
        <taxon>Pseudomonadati</taxon>
        <taxon>Bacteroidota</taxon>
        <taxon>Flavobacteriia</taxon>
        <taxon>Flavobacteriales</taxon>
        <taxon>Flavobacteriaceae</taxon>
        <taxon>Aquimarina</taxon>
    </lineage>
</organism>
<dbReference type="Pfam" id="PF13176">
    <property type="entry name" value="TPR_7"/>
    <property type="match status" value="1"/>
</dbReference>
<feature type="domain" description="Histidine kinase" evidence="11">
    <location>
        <begin position="449"/>
        <end position="637"/>
    </location>
</feature>
<dbReference type="Proteomes" id="UP000651057">
    <property type="component" value="Unassembled WGS sequence"/>
</dbReference>
<dbReference type="PANTHER" id="PTHR24421:SF10">
    <property type="entry name" value="NITRATE_NITRITE SENSOR PROTEIN NARQ"/>
    <property type="match status" value="1"/>
</dbReference>
<dbReference type="InterPro" id="IPR011990">
    <property type="entry name" value="TPR-like_helical_dom_sf"/>
</dbReference>
<dbReference type="Pfam" id="PF13181">
    <property type="entry name" value="TPR_8"/>
    <property type="match status" value="1"/>
</dbReference>
<feature type="transmembrane region" description="Helical" evidence="10">
    <location>
        <begin position="382"/>
        <end position="403"/>
    </location>
</feature>
<keyword evidence="5" id="KW-0547">Nucleotide-binding</keyword>
<feature type="repeat" description="TPR" evidence="9">
    <location>
        <begin position="262"/>
        <end position="295"/>
    </location>
</feature>
<dbReference type="GO" id="GO:0046983">
    <property type="term" value="F:protein dimerization activity"/>
    <property type="evidence" value="ECO:0007669"/>
    <property type="project" value="InterPro"/>
</dbReference>
<dbReference type="Gene3D" id="1.20.5.1930">
    <property type="match status" value="1"/>
</dbReference>
<dbReference type="InterPro" id="IPR011712">
    <property type="entry name" value="Sig_transdc_His_kin_sub3_dim/P"/>
</dbReference>
<evidence type="ECO:0000256" key="9">
    <source>
        <dbReference type="PROSITE-ProRule" id="PRU00339"/>
    </source>
</evidence>
<comment type="caution">
    <text evidence="12">The sequence shown here is derived from an EMBL/GenBank/DDBJ whole genome shotgun (WGS) entry which is preliminary data.</text>
</comment>
<dbReference type="CDD" id="cd16917">
    <property type="entry name" value="HATPase_UhpB-NarQ-NarX-like"/>
    <property type="match status" value="1"/>
</dbReference>
<evidence type="ECO:0000256" key="8">
    <source>
        <dbReference type="ARBA" id="ARBA00023012"/>
    </source>
</evidence>
<keyword evidence="6 12" id="KW-0418">Kinase</keyword>
<dbReference type="Pfam" id="PF02518">
    <property type="entry name" value="HATPase_c"/>
    <property type="match status" value="1"/>
</dbReference>
<evidence type="ECO:0000256" key="6">
    <source>
        <dbReference type="ARBA" id="ARBA00022777"/>
    </source>
</evidence>
<dbReference type="InterPro" id="IPR019734">
    <property type="entry name" value="TPR_rpt"/>
</dbReference>
<dbReference type="InterPro" id="IPR036890">
    <property type="entry name" value="HATPase_C_sf"/>
</dbReference>
<keyword evidence="10" id="KW-1133">Transmembrane helix</keyword>
<dbReference type="GO" id="GO:0016020">
    <property type="term" value="C:membrane"/>
    <property type="evidence" value="ECO:0007669"/>
    <property type="project" value="InterPro"/>
</dbReference>
<dbReference type="PANTHER" id="PTHR24421">
    <property type="entry name" value="NITRATE/NITRITE SENSOR PROTEIN NARX-RELATED"/>
    <property type="match status" value="1"/>
</dbReference>
<dbReference type="InterPro" id="IPR003594">
    <property type="entry name" value="HATPase_dom"/>
</dbReference>
<evidence type="ECO:0000313" key="12">
    <source>
        <dbReference type="EMBL" id="MBL0682756.1"/>
    </source>
</evidence>
<keyword evidence="7" id="KW-0067">ATP-binding</keyword>
<dbReference type="PROSITE" id="PS50109">
    <property type="entry name" value="HIS_KIN"/>
    <property type="match status" value="1"/>
</dbReference>
<reference evidence="12" key="1">
    <citation type="submission" date="2021-01" db="EMBL/GenBank/DDBJ databases">
        <authorList>
            <person name="Zhong Y.L."/>
        </authorList>
    </citation>
    <scope>NUCLEOTIDE SEQUENCE</scope>
    <source>
        <strain evidence="12">KCTC 23302</strain>
    </source>
</reference>
<dbReference type="SMART" id="SM00387">
    <property type="entry name" value="HATPase_c"/>
    <property type="match status" value="1"/>
</dbReference>
<dbReference type="RefSeq" id="WP_201917028.1">
    <property type="nucleotide sequence ID" value="NZ_BAABAX010000021.1"/>
</dbReference>
<dbReference type="SUPFAM" id="SSF48452">
    <property type="entry name" value="TPR-like"/>
    <property type="match status" value="2"/>
</dbReference>
<dbReference type="PROSITE" id="PS50005">
    <property type="entry name" value="TPR"/>
    <property type="match status" value="2"/>
</dbReference>
<keyword evidence="10" id="KW-0812">Transmembrane</keyword>
<sequence length="642" mass="74352">MHKRIFLILLFMITAIGYCQIDDHKRLSELYKLIYKTNPDSIADVVHSIIKKNKGVNITTKGYGILSHYYDNKGVLDSASFYCEKVIEKLKDSKDSLYLSRVTSAYRVLGSINENQGVRTEALNYYLQGLSIAEEINDQEAVITHKNGIANIYLENEEYDKAQKIYEENLANYKGDNVAVTYNTYINLGIIAYEKEKTNESISHYQKALAICNDIKNYRCISKLYLNIGAAYNVETHFDKKVENYRKAIKIAEENSIEDLALLVTYNLGVLYSDKEKYNFAIDYFDKALKKAKQQSNYHVEQYIYEELDMLYYDKKDYKKAYEYQEKTRKVIEKVDSIQKDAVYEDLKVKYETSEKENEILALRQEQLIKDNQIASQNIIKWSILIGFAIFLIPIGFLLNTYYQRMITQRKLNNKLIEVNQQKISGLIKDQELKLVRASIEGQDKERKRIAQQLHDSVGGNLSSIKLQLDNMQKGKTSYEKVIYQIDDTYDLVREISHNLIPQKFSQNPFTALVKEYLKNVQSSSDLTIIFNPYPEDKLNQIQQEVQVELFNMIQELLTNVLKHAKAADVAIQLDHLSDEVKLIFEDNGIGFNMNKNTFGIGLKNIKNRLKDFKGKLYIDSKVGRGTVINIDIPLGNPSVYE</sequence>